<sequence>MRSSDVADNAYWRLDREDAGLNAGELWRRAESSRLAGDLVGARREYCELVRIASIACYAHLRLADLDLSAGELRASSGHALQAYRLAHDEPSLLAQLCRQLFGLGEIQAALDVASRLDRISDSAFPLLAQIAKLLSDSMEPVAALALLAHARDAGLPPSAGGHYLEGLNRLYLGELDRAFDALTASVGLDPAFAPAYWSLAKLRRQEQRGERIDRLQSLLERHQDSHPDAALWLYSLFHELDADDQVDRAWPILQRAMRARGHQVPYDEPRESALLRRLTGDMRKWASHHDLQSHHEDDGSPMPVMVVGMPRTGTTIIEQSLCRSRDMQAAGELHDYVRQMRWIANRPGGLEPDTGLIDAIQPGHLDELGRRYRSHTVWRAQGASRYSDKWPENYLVQGIALASLPGLRVLAVRRDAMDSCWSNLREWFGGAYRYSYDVKHVARRQVAYKRLLDSACEAFGERIVAADYEDFVRSPEVETNRLAELLGLPTREQAMPVGAAVATASAVQVRERITDGNIGTWRRYERWLGPLQAALETAQRIEESHA</sequence>
<proteinExistence type="predicted"/>
<dbReference type="Gene3D" id="3.40.50.300">
    <property type="entry name" value="P-loop containing nucleotide triphosphate hydrolases"/>
    <property type="match status" value="1"/>
</dbReference>
<name>A0A7G9SRB8_9GAMM</name>
<protein>
    <submittedName>
        <fullName evidence="1">Sulfotransferase</fullName>
    </submittedName>
</protein>
<dbReference type="SUPFAM" id="SSF52540">
    <property type="entry name" value="P-loop containing nucleoside triphosphate hydrolases"/>
    <property type="match status" value="1"/>
</dbReference>
<evidence type="ECO:0000313" key="2">
    <source>
        <dbReference type="Proteomes" id="UP000515804"/>
    </source>
</evidence>
<dbReference type="KEGG" id="tcn:H9L16_01780"/>
<dbReference type="AlphaFoldDB" id="A0A7G9SRB8"/>
<dbReference type="InterPro" id="IPR027417">
    <property type="entry name" value="P-loop_NTPase"/>
</dbReference>
<gene>
    <name evidence="1" type="ORF">H9L16_01780</name>
</gene>
<evidence type="ECO:0000313" key="1">
    <source>
        <dbReference type="EMBL" id="QNN70393.1"/>
    </source>
</evidence>
<keyword evidence="2" id="KW-1185">Reference proteome</keyword>
<keyword evidence="1" id="KW-0808">Transferase</keyword>
<organism evidence="1 2">
    <name type="scientific">Thermomonas carbonis</name>
    <dbReference type="NCBI Taxonomy" id="1463158"/>
    <lineage>
        <taxon>Bacteria</taxon>
        <taxon>Pseudomonadati</taxon>
        <taxon>Pseudomonadota</taxon>
        <taxon>Gammaproteobacteria</taxon>
        <taxon>Lysobacterales</taxon>
        <taxon>Lysobacteraceae</taxon>
        <taxon>Thermomonas</taxon>
    </lineage>
</organism>
<dbReference type="Gene3D" id="1.25.40.10">
    <property type="entry name" value="Tetratricopeptide repeat domain"/>
    <property type="match status" value="1"/>
</dbReference>
<dbReference type="Pfam" id="PF13469">
    <property type="entry name" value="Sulfotransfer_3"/>
    <property type="match status" value="1"/>
</dbReference>
<dbReference type="GO" id="GO:0016740">
    <property type="term" value="F:transferase activity"/>
    <property type="evidence" value="ECO:0007669"/>
    <property type="project" value="UniProtKB-KW"/>
</dbReference>
<dbReference type="RefSeq" id="WP_187552909.1">
    <property type="nucleotide sequence ID" value="NZ_CP060719.1"/>
</dbReference>
<dbReference type="Proteomes" id="UP000515804">
    <property type="component" value="Chromosome"/>
</dbReference>
<reference evidence="1 2" key="1">
    <citation type="submission" date="2020-08" db="EMBL/GenBank/DDBJ databases">
        <title>Genome sequence of Thermomonas carbonis KCTC 42013T.</title>
        <authorList>
            <person name="Hyun D.-W."/>
            <person name="Bae J.-W."/>
        </authorList>
    </citation>
    <scope>NUCLEOTIDE SEQUENCE [LARGE SCALE GENOMIC DNA]</scope>
    <source>
        <strain evidence="1 2">KCTC 42013</strain>
    </source>
</reference>
<dbReference type="EMBL" id="CP060719">
    <property type="protein sequence ID" value="QNN70393.1"/>
    <property type="molecule type" value="Genomic_DNA"/>
</dbReference>
<accession>A0A7G9SRB8</accession>
<dbReference type="SUPFAM" id="SSF48452">
    <property type="entry name" value="TPR-like"/>
    <property type="match status" value="1"/>
</dbReference>
<dbReference type="InterPro" id="IPR011990">
    <property type="entry name" value="TPR-like_helical_dom_sf"/>
</dbReference>